<dbReference type="EMBL" id="QAAA01000014">
    <property type="protein sequence ID" value="PTN01362.1"/>
    <property type="molecule type" value="Genomic_DNA"/>
</dbReference>
<dbReference type="PANTHER" id="PTHR41521:SF4">
    <property type="entry name" value="BLR0684 PROTEIN"/>
    <property type="match status" value="1"/>
</dbReference>
<feature type="domain" description="DUF1330" evidence="1">
    <location>
        <begin position="3"/>
        <end position="95"/>
    </location>
</feature>
<dbReference type="PANTHER" id="PTHR41521">
    <property type="match status" value="1"/>
</dbReference>
<dbReference type="InterPro" id="IPR011008">
    <property type="entry name" value="Dimeric_a/b-barrel"/>
</dbReference>
<comment type="caution">
    <text evidence="2">The sequence shown here is derived from an EMBL/GenBank/DDBJ whole genome shotgun (WGS) entry which is preliminary data.</text>
</comment>
<sequence>MTKAYSIVTYLNISDPDRFAAYAKIAGPAIEAEGGRFIARGEPVEILEGTNNNRVVIIEFESTEAALSAYRSASYQSAVEALGDGARRDYRIVPGC</sequence>
<proteinExistence type="predicted"/>
<evidence type="ECO:0000313" key="3">
    <source>
        <dbReference type="Proteomes" id="UP000243859"/>
    </source>
</evidence>
<keyword evidence="3" id="KW-1185">Reference proteome</keyword>
<evidence type="ECO:0000313" key="2">
    <source>
        <dbReference type="EMBL" id="PTN01362.1"/>
    </source>
</evidence>
<gene>
    <name evidence="2" type="ORF">C8N32_11461</name>
</gene>
<dbReference type="AlphaFoldDB" id="A0A2T5BQM5"/>
<protein>
    <submittedName>
        <fullName evidence="2">Uncharacterized protein (DUF1330 family)</fullName>
    </submittedName>
</protein>
<evidence type="ECO:0000259" key="1">
    <source>
        <dbReference type="Pfam" id="PF07045"/>
    </source>
</evidence>
<dbReference type="Pfam" id="PF07045">
    <property type="entry name" value="DUF1330"/>
    <property type="match status" value="1"/>
</dbReference>
<name>A0A2T5BQM5_9RHOB</name>
<dbReference type="Proteomes" id="UP000243859">
    <property type="component" value="Unassembled WGS sequence"/>
</dbReference>
<dbReference type="SUPFAM" id="SSF54909">
    <property type="entry name" value="Dimeric alpha+beta barrel"/>
    <property type="match status" value="1"/>
</dbReference>
<dbReference type="RefSeq" id="WP_107893072.1">
    <property type="nucleotide sequence ID" value="NZ_NHSI01000040.1"/>
</dbReference>
<dbReference type="OrthoDB" id="9806380at2"/>
<dbReference type="Gene3D" id="3.30.70.100">
    <property type="match status" value="1"/>
</dbReference>
<reference evidence="2 3" key="1">
    <citation type="submission" date="2018-04" db="EMBL/GenBank/DDBJ databases">
        <title>Genomic Encyclopedia of Archaeal and Bacterial Type Strains, Phase II (KMG-II): from individual species to whole genera.</title>
        <authorList>
            <person name="Goeker M."/>
        </authorList>
    </citation>
    <scope>NUCLEOTIDE SEQUENCE [LARGE SCALE GENOMIC DNA]</scope>
    <source>
        <strain evidence="2 3">DSM 18064</strain>
    </source>
</reference>
<dbReference type="InterPro" id="IPR010753">
    <property type="entry name" value="DUF1330"/>
</dbReference>
<accession>A0A2T5BQM5</accession>
<organism evidence="2 3">
    <name type="scientific">Rhodovulum imhoffii</name>
    <dbReference type="NCBI Taxonomy" id="365340"/>
    <lineage>
        <taxon>Bacteria</taxon>
        <taxon>Pseudomonadati</taxon>
        <taxon>Pseudomonadota</taxon>
        <taxon>Alphaproteobacteria</taxon>
        <taxon>Rhodobacterales</taxon>
        <taxon>Paracoccaceae</taxon>
        <taxon>Rhodovulum</taxon>
    </lineage>
</organism>